<dbReference type="AlphaFoldDB" id="A0A3P3W945"/>
<feature type="transmembrane region" description="Helical" evidence="1">
    <location>
        <begin position="29"/>
        <end position="57"/>
    </location>
</feature>
<dbReference type="EMBL" id="RQVQ01000013">
    <property type="protein sequence ID" value="RRJ90958.1"/>
    <property type="molecule type" value="Genomic_DNA"/>
</dbReference>
<keyword evidence="1" id="KW-1133">Transmembrane helix</keyword>
<name>A0A3P3W945_9FLAO</name>
<sequence length="126" mass="14265">MENQEFNPYQNQQNDNFVVQQNLPNSTPVLVMGILSILTCCCYGVGVVLSIIGLVLASKDLKLYNANPSQYKSASTLNTGKILCIIGLILSILFLCWIFYIYVIFGYDNYINYIEEFKIQMEQNAA</sequence>
<organism evidence="2 3">
    <name type="scientific">Paenimyroides tangerinum</name>
    <dbReference type="NCBI Taxonomy" id="2488728"/>
    <lineage>
        <taxon>Bacteria</taxon>
        <taxon>Pseudomonadati</taxon>
        <taxon>Bacteroidota</taxon>
        <taxon>Flavobacteriia</taxon>
        <taxon>Flavobacteriales</taxon>
        <taxon>Flavobacteriaceae</taxon>
        <taxon>Paenimyroides</taxon>
    </lineage>
</organism>
<dbReference type="Pfam" id="PF07666">
    <property type="entry name" value="MpPF26"/>
    <property type="match status" value="1"/>
</dbReference>
<dbReference type="NCBIfam" id="NF040945">
    <property type="entry name" value="CCC_membrane"/>
    <property type="match status" value="1"/>
</dbReference>
<evidence type="ECO:0000313" key="2">
    <source>
        <dbReference type="EMBL" id="RRJ90958.1"/>
    </source>
</evidence>
<proteinExistence type="predicted"/>
<keyword evidence="1" id="KW-0472">Membrane</keyword>
<dbReference type="OrthoDB" id="1099888at2"/>
<keyword evidence="3" id="KW-1185">Reference proteome</keyword>
<dbReference type="RefSeq" id="WP_125018695.1">
    <property type="nucleotide sequence ID" value="NZ_RQVQ01000013.1"/>
</dbReference>
<protein>
    <submittedName>
        <fullName evidence="2">DUF4190 domain-containing protein</fullName>
    </submittedName>
</protein>
<dbReference type="InterPro" id="IPR011655">
    <property type="entry name" value="MpPF26"/>
</dbReference>
<evidence type="ECO:0000313" key="3">
    <source>
        <dbReference type="Proteomes" id="UP000275719"/>
    </source>
</evidence>
<accession>A0A3P3W945</accession>
<feature type="transmembrane region" description="Helical" evidence="1">
    <location>
        <begin position="82"/>
        <end position="105"/>
    </location>
</feature>
<dbReference type="Proteomes" id="UP000275719">
    <property type="component" value="Unassembled WGS sequence"/>
</dbReference>
<evidence type="ECO:0000256" key="1">
    <source>
        <dbReference type="SAM" id="Phobius"/>
    </source>
</evidence>
<gene>
    <name evidence="2" type="ORF">EG240_07075</name>
</gene>
<reference evidence="2 3" key="1">
    <citation type="submission" date="2018-11" db="EMBL/GenBank/DDBJ databases">
        <title>Flavobacterium sp. nov., YIM 102701-2 draft genome.</title>
        <authorList>
            <person name="Li G."/>
            <person name="Jiang Y."/>
        </authorList>
    </citation>
    <scope>NUCLEOTIDE SEQUENCE [LARGE SCALE GENOMIC DNA]</scope>
    <source>
        <strain evidence="2 3">YIM 102701-2</strain>
    </source>
</reference>
<comment type="caution">
    <text evidence="2">The sequence shown here is derived from an EMBL/GenBank/DDBJ whole genome shotgun (WGS) entry which is preliminary data.</text>
</comment>
<keyword evidence="1" id="KW-0812">Transmembrane</keyword>